<dbReference type="Proteomes" id="UP000278983">
    <property type="component" value="Unassembled WGS sequence"/>
</dbReference>
<protein>
    <recommendedName>
        <fullName evidence="4">Lipocalin-like domain-containing protein</fullName>
    </recommendedName>
</protein>
<sequence>MKKRLLTCVIAMFSVMAFAQNHLTENISPLAGMVKNLGSVNKNSVSQESQSMPQTHAPHKAGTVVVPPAGLKCDEYVLFAIDIDDKKASGVLSLGFDGNDVYVSGVCKELPNAWIKGTRNGDKITFASGQYLGKAGGILEMYFAGYDSNTNKLSDAVFDYDVAANTITSKQVVMINDNDKNPSFYYAYTYTSLLKVAERAGTPATPQIDKIFLSKIGAAPRLMFTIPLVDTNGNAMKSSKITYKIYSDIHHTMAPVTFHKSEYVKLEEDITEIPYDYTDNKNIFTGDIDLLMDYTKWNRIGVKVTYNGGGESHDSAIGWFSLADADTLPTGVKTVEYILNVEDANYDNDPETRIIKVALDGDNVYMSGLASRFPEGWIKGKKTGDKIVFPADKYMGEFIVPGSKEVQHYYFNPAGNIEFEFNEEEQHYTADAYTIDYADETSETGLSNFDNYEDVEVLPIEDMAAVPEQPEMNSFEKNWRGDYFVTFDVYAKNKEGEYIMPSKLSYQLFFDKGDGVATPYVFTSSFYGLTNDMTTIPYNLTTDNGTISNEGDYHTVILNTRDVASWTRFGVKSIYNGGGETHETLTRWIDVNKSLGIDEVGATVANTVLYDMQGRRVDDNTKGLLIKKINMTDGSVKTVRIMK</sequence>
<dbReference type="RefSeq" id="WP_126679299.1">
    <property type="nucleotide sequence ID" value="NZ_RYYU01000001.1"/>
</dbReference>
<name>A0A3S0RBR1_9BACT</name>
<feature type="signal peptide" evidence="1">
    <location>
        <begin position="1"/>
        <end position="19"/>
    </location>
</feature>
<proteinExistence type="predicted"/>
<gene>
    <name evidence="2" type="ORF">EHV08_10955</name>
</gene>
<evidence type="ECO:0000256" key="1">
    <source>
        <dbReference type="SAM" id="SignalP"/>
    </source>
</evidence>
<organism evidence="2 3">
    <name type="scientific">Prevotella koreensis</name>
    <dbReference type="NCBI Taxonomy" id="2490854"/>
    <lineage>
        <taxon>Bacteria</taxon>
        <taxon>Pseudomonadati</taxon>
        <taxon>Bacteroidota</taxon>
        <taxon>Bacteroidia</taxon>
        <taxon>Bacteroidales</taxon>
        <taxon>Prevotellaceae</taxon>
        <taxon>Prevotella</taxon>
    </lineage>
</organism>
<evidence type="ECO:0000313" key="2">
    <source>
        <dbReference type="EMBL" id="RUL60207.1"/>
    </source>
</evidence>
<evidence type="ECO:0000313" key="3">
    <source>
        <dbReference type="Proteomes" id="UP000278983"/>
    </source>
</evidence>
<dbReference type="AlphaFoldDB" id="A0A3S0RBR1"/>
<evidence type="ECO:0008006" key="4">
    <source>
        <dbReference type="Google" id="ProtNLM"/>
    </source>
</evidence>
<keyword evidence="3" id="KW-1185">Reference proteome</keyword>
<dbReference type="OrthoDB" id="1064804at2"/>
<feature type="chain" id="PRO_5018600348" description="Lipocalin-like domain-containing protein" evidence="1">
    <location>
        <begin position="20"/>
        <end position="643"/>
    </location>
</feature>
<comment type="caution">
    <text evidence="2">The sequence shown here is derived from an EMBL/GenBank/DDBJ whole genome shotgun (WGS) entry which is preliminary data.</text>
</comment>
<reference evidence="2 3" key="1">
    <citation type="submission" date="2018-12" db="EMBL/GenBank/DDBJ databases">
        <title>Genome sequencing of Prevotella sp. KCOM 3155 (= JS262).</title>
        <authorList>
            <person name="Kook J.-K."/>
            <person name="Park S.-N."/>
            <person name="Lim Y.K."/>
        </authorList>
    </citation>
    <scope>NUCLEOTIDE SEQUENCE [LARGE SCALE GENOMIC DNA]</scope>
    <source>
        <strain evidence="2 3">KCOM 3155</strain>
    </source>
</reference>
<keyword evidence="1" id="KW-0732">Signal</keyword>
<dbReference type="EMBL" id="RYYU01000001">
    <property type="protein sequence ID" value="RUL60207.1"/>
    <property type="molecule type" value="Genomic_DNA"/>
</dbReference>
<accession>A0A3S0RBR1</accession>